<comment type="subcellular location">
    <subcellularLocation>
        <location evidence="3">Cytoplasm</location>
    </subcellularLocation>
</comment>
<dbReference type="InterPro" id="IPR024083">
    <property type="entry name" value="Fumarase/histidase_N"/>
</dbReference>
<comment type="subunit">
    <text evidence="3">Homotetramer.</text>
</comment>
<keyword evidence="7" id="KW-1185">Reference proteome</keyword>
<feature type="site" description="Important for catalytic activity" evidence="3">
    <location>
        <position position="332"/>
    </location>
</feature>
<dbReference type="CDD" id="cd01362">
    <property type="entry name" value="Fumarase_classII"/>
    <property type="match status" value="1"/>
</dbReference>
<dbReference type="FunFam" id="1.20.200.10:FF:000001">
    <property type="entry name" value="Fumarate hydratase, mitochondrial"/>
    <property type="match status" value="1"/>
</dbReference>
<dbReference type="Pfam" id="PF00206">
    <property type="entry name" value="Lyase_1"/>
    <property type="match status" value="1"/>
</dbReference>
<dbReference type="NCBIfam" id="NF008909">
    <property type="entry name" value="PRK12273.1"/>
    <property type="match status" value="1"/>
</dbReference>
<dbReference type="PANTHER" id="PTHR11444">
    <property type="entry name" value="ASPARTATEAMMONIA/ARGININOSUCCINATE/ADENYLOSUCCINATE LYASE"/>
    <property type="match status" value="1"/>
</dbReference>
<evidence type="ECO:0000313" key="7">
    <source>
        <dbReference type="Proteomes" id="UP000092164"/>
    </source>
</evidence>
<comment type="caution">
    <text evidence="6">The sequence shown here is derived from an EMBL/GenBank/DDBJ whole genome shotgun (WGS) entry which is preliminary data.</text>
</comment>
<keyword evidence="3" id="KW-0963">Cytoplasm</keyword>
<comment type="pathway">
    <text evidence="3">Carbohydrate metabolism; tricarboxylic acid cycle; (S)-malate from fumarate: step 1/1.</text>
</comment>
<dbReference type="RefSeq" id="WP_068483414.1">
    <property type="nucleotide sequence ID" value="NZ_CP018760.1"/>
</dbReference>
<dbReference type="AlphaFoldDB" id="A0A1B7ZCN2"/>
<dbReference type="SUPFAM" id="SSF48557">
    <property type="entry name" value="L-aspartase-like"/>
    <property type="match status" value="1"/>
</dbReference>
<dbReference type="NCBIfam" id="TIGR00979">
    <property type="entry name" value="fumC_II"/>
    <property type="match status" value="1"/>
</dbReference>
<evidence type="ECO:0000256" key="2">
    <source>
        <dbReference type="ARBA" id="ARBA00023239"/>
    </source>
</evidence>
<dbReference type="EMBL" id="LZFP01000005">
    <property type="protein sequence ID" value="OBR40886.1"/>
    <property type="molecule type" value="Genomic_DNA"/>
</dbReference>
<dbReference type="InterPro" id="IPR008948">
    <property type="entry name" value="L-Aspartase-like"/>
</dbReference>
<feature type="binding site" evidence="3">
    <location>
        <begin position="140"/>
        <end position="142"/>
    </location>
    <ligand>
        <name>substrate</name>
    </ligand>
</feature>
<dbReference type="InterPro" id="IPR022761">
    <property type="entry name" value="Fumarate_lyase_N"/>
</dbReference>
<feature type="domain" description="Fumarate lyase N-terminal" evidence="4">
    <location>
        <begin position="11"/>
        <end position="343"/>
    </location>
</feature>
<evidence type="ECO:0000259" key="5">
    <source>
        <dbReference type="Pfam" id="PF10415"/>
    </source>
</evidence>
<evidence type="ECO:0000313" key="6">
    <source>
        <dbReference type="EMBL" id="OBR40886.1"/>
    </source>
</evidence>
<dbReference type="FunFam" id="1.10.275.10:FF:000001">
    <property type="entry name" value="Fumarate hydratase, mitochondrial"/>
    <property type="match status" value="1"/>
</dbReference>
<comment type="catalytic activity">
    <reaction evidence="3">
        <text>(S)-malate = fumarate + H2O</text>
        <dbReference type="Rhea" id="RHEA:12460"/>
        <dbReference type="ChEBI" id="CHEBI:15377"/>
        <dbReference type="ChEBI" id="CHEBI:15589"/>
        <dbReference type="ChEBI" id="CHEBI:29806"/>
        <dbReference type="EC" id="4.2.1.2"/>
    </reaction>
</comment>
<feature type="binding site" evidence="3">
    <location>
        <position position="188"/>
    </location>
    <ligand>
        <name>substrate</name>
    </ligand>
</feature>
<evidence type="ECO:0000259" key="4">
    <source>
        <dbReference type="Pfam" id="PF00206"/>
    </source>
</evidence>
<keyword evidence="3" id="KW-0816">Tricarboxylic acid cycle</keyword>
<accession>A0A1B7ZCN2</accession>
<comment type="miscellaneous">
    <text evidence="3">There are 2 substrate-binding sites: the catalytic A site, and the non-catalytic B site that may play a role in the transfer of substrate or product between the active site and the solvent. Alternatively, the B site may bind allosteric effectors.</text>
</comment>
<feature type="domain" description="Fumarase C C-terminal" evidence="5">
    <location>
        <begin position="409"/>
        <end position="461"/>
    </location>
</feature>
<evidence type="ECO:0000256" key="3">
    <source>
        <dbReference type="HAMAP-Rule" id="MF_00743"/>
    </source>
</evidence>
<dbReference type="Gene3D" id="1.10.40.30">
    <property type="entry name" value="Fumarase/aspartase (C-terminal domain)"/>
    <property type="match status" value="1"/>
</dbReference>
<dbReference type="KEGG" id="mart:BTR34_15090"/>
<protein>
    <recommendedName>
        <fullName evidence="3">Fumarate hydratase class II</fullName>
        <shortName evidence="3">Fumarase C</shortName>
        <ecNumber evidence="3">4.2.1.2</ecNumber>
    </recommendedName>
    <alternativeName>
        <fullName evidence="3">Aerobic fumarase</fullName>
    </alternativeName>
    <alternativeName>
        <fullName evidence="3">Iron-independent fumarase</fullName>
    </alternativeName>
</protein>
<dbReference type="HAMAP" id="MF_00743">
    <property type="entry name" value="FumaraseC"/>
    <property type="match status" value="1"/>
</dbReference>
<dbReference type="InterPro" id="IPR000362">
    <property type="entry name" value="Fumarate_lyase_fam"/>
</dbReference>
<feature type="binding site" evidence="3">
    <location>
        <begin position="325"/>
        <end position="327"/>
    </location>
    <ligand>
        <name>substrate</name>
    </ligand>
</feature>
<gene>
    <name evidence="3" type="primary">fumC</name>
    <name evidence="6" type="ORF">A9200_14960</name>
</gene>
<dbReference type="GO" id="GO:0006099">
    <property type="term" value="P:tricarboxylic acid cycle"/>
    <property type="evidence" value="ECO:0007669"/>
    <property type="project" value="UniProtKB-UniRule"/>
</dbReference>
<feature type="active site" description="Proton donor/acceptor" evidence="3">
    <location>
        <position position="189"/>
    </location>
</feature>
<dbReference type="GO" id="GO:0005737">
    <property type="term" value="C:cytoplasm"/>
    <property type="evidence" value="ECO:0007669"/>
    <property type="project" value="UniProtKB-SubCell"/>
</dbReference>
<dbReference type="Proteomes" id="UP000092164">
    <property type="component" value="Unassembled WGS sequence"/>
</dbReference>
<feature type="binding site" evidence="3">
    <location>
        <position position="320"/>
    </location>
    <ligand>
        <name>substrate</name>
    </ligand>
</feature>
<sequence>MKFRIEKDTMGNVEVPQDKYWGAQTERSRNNFKIGPSASMPLDIVYGFAYLKKSAAYANCELGVLAQEKRDLIAQVCDEILEGKHDDQFPLVIWQTGSGTQSNMNVNEVVANRAHEIAGKVIGEGEKTIQPNDDVNKSQSSNDTFPTGMHIAAYKKIVEVTIPGVTQLRDTLNKKAIEFKNVVKIGRTHLMDATPLTLGQEFSGYVSQLDHGLKALNNTLAHLSELALGGTAVGTGLNTPEGYDVLVAKYIADFTGLPFITAENKFEALAAHDAIVESHGALKQLAVSLNKIANDIRMMASGPRSGIGEIIIPANEPGSSIMPGKVNPTQCEALTMVCAQVMGNDVAIGVGGTQGHYELNVFKPMMAANILQSAQLIGDASVSFEEHCAAGIEPNHEVIKQLLNNSLMLVTALNTKIGYYKAAEIANTAHKNGTTLKEEAVNLGYVSAEDYDDWVKPEDMVGSLRD</sequence>
<comment type="similarity">
    <text evidence="1 3">Belongs to the class-II fumarase/aspartase family. Fumarase subfamily.</text>
</comment>
<dbReference type="PRINTS" id="PR00149">
    <property type="entry name" value="FUMRATELYASE"/>
</dbReference>
<name>A0A1B7ZCN2_9FLAO</name>
<dbReference type="EC" id="4.2.1.2" evidence="3"/>
<feature type="active site" evidence="3">
    <location>
        <position position="319"/>
    </location>
</feature>
<dbReference type="InterPro" id="IPR005677">
    <property type="entry name" value="Fum_hydII"/>
</dbReference>
<dbReference type="Gene3D" id="1.10.275.10">
    <property type="entry name" value="Fumarase/aspartase (N-terminal domain)"/>
    <property type="match status" value="1"/>
</dbReference>
<comment type="function">
    <text evidence="3">Involved in the TCA cycle. Catalyzes the stereospecific interconversion of fumarate to L-malate.</text>
</comment>
<dbReference type="STRING" id="1836467.BTR34_15090"/>
<feature type="binding site" evidence="3">
    <location>
        <begin position="98"/>
        <end position="100"/>
    </location>
    <ligand>
        <name>substrate</name>
    </ligand>
</feature>
<proteinExistence type="inferred from homology"/>
<evidence type="ECO:0000256" key="1">
    <source>
        <dbReference type="ARBA" id="ARBA00009084"/>
    </source>
</evidence>
<dbReference type="FunFam" id="1.10.40.30:FF:000002">
    <property type="entry name" value="Fumarate hydratase class II"/>
    <property type="match status" value="1"/>
</dbReference>
<dbReference type="PROSITE" id="PS00163">
    <property type="entry name" value="FUMARATE_LYASES"/>
    <property type="match status" value="1"/>
</dbReference>
<dbReference type="UniPathway" id="UPA00223">
    <property type="reaction ID" value="UER01007"/>
</dbReference>
<dbReference type="InterPro" id="IPR020557">
    <property type="entry name" value="Fumarate_lyase_CS"/>
</dbReference>
<reference evidence="7" key="1">
    <citation type="submission" date="2016-06" db="EMBL/GenBank/DDBJ databases">
        <authorList>
            <person name="Zhan P."/>
        </authorList>
    </citation>
    <scope>NUCLEOTIDE SEQUENCE [LARGE SCALE GENOMIC DNA]</scope>
    <source>
        <strain evidence="7">T28</strain>
    </source>
</reference>
<comment type="caution">
    <text evidence="3">Lacks conserved residue(s) required for the propagation of feature annotation.</text>
</comment>
<dbReference type="GO" id="GO:0006108">
    <property type="term" value="P:malate metabolic process"/>
    <property type="evidence" value="ECO:0007669"/>
    <property type="project" value="TreeGrafter"/>
</dbReference>
<dbReference type="Gene3D" id="1.20.200.10">
    <property type="entry name" value="Fumarase/aspartase (Central domain)"/>
    <property type="match status" value="1"/>
</dbReference>
<dbReference type="GO" id="GO:0006106">
    <property type="term" value="P:fumarate metabolic process"/>
    <property type="evidence" value="ECO:0007669"/>
    <property type="project" value="InterPro"/>
</dbReference>
<keyword evidence="2 3" id="KW-0456">Lyase</keyword>
<dbReference type="GO" id="GO:0004333">
    <property type="term" value="F:fumarate hydratase activity"/>
    <property type="evidence" value="ECO:0007669"/>
    <property type="project" value="UniProtKB-UniRule"/>
</dbReference>
<dbReference type="OrthoDB" id="9802809at2"/>
<organism evidence="6 7">
    <name type="scientific">Maribacter hydrothermalis</name>
    <dbReference type="NCBI Taxonomy" id="1836467"/>
    <lineage>
        <taxon>Bacteria</taxon>
        <taxon>Pseudomonadati</taxon>
        <taxon>Bacteroidota</taxon>
        <taxon>Flavobacteriia</taxon>
        <taxon>Flavobacteriales</taxon>
        <taxon>Flavobacteriaceae</taxon>
        <taxon>Maribacter</taxon>
    </lineage>
</organism>
<dbReference type="PANTHER" id="PTHR11444:SF1">
    <property type="entry name" value="FUMARATE HYDRATASE, MITOCHONDRIAL"/>
    <property type="match status" value="1"/>
</dbReference>
<dbReference type="InterPro" id="IPR018951">
    <property type="entry name" value="Fumarase_C_C"/>
</dbReference>
<dbReference type="Pfam" id="PF10415">
    <property type="entry name" value="FumaraseC_C"/>
    <property type="match status" value="1"/>
</dbReference>